<dbReference type="GO" id="GO:0008137">
    <property type="term" value="F:NADH dehydrogenase (ubiquinone) activity"/>
    <property type="evidence" value="ECO:0007669"/>
    <property type="project" value="InterPro"/>
</dbReference>
<name>A0AAW7TCU4_BURVI</name>
<dbReference type="InterPro" id="IPR029014">
    <property type="entry name" value="NiFe-Hase_large"/>
</dbReference>
<evidence type="ECO:0000256" key="3">
    <source>
        <dbReference type="PIRSR" id="PIRSR601501-1"/>
    </source>
</evidence>
<evidence type="ECO:0000259" key="5">
    <source>
        <dbReference type="Pfam" id="PF00346"/>
    </source>
</evidence>
<keyword evidence="3" id="KW-0479">Metal-binding</keyword>
<proteinExistence type="predicted"/>
<dbReference type="GO" id="GO:0048038">
    <property type="term" value="F:quinone binding"/>
    <property type="evidence" value="ECO:0007669"/>
    <property type="project" value="InterPro"/>
</dbReference>
<feature type="binding site" evidence="3">
    <location>
        <position position="457"/>
    </location>
    <ligand>
        <name>Mg(2+)</name>
        <dbReference type="ChEBI" id="CHEBI:18420"/>
    </ligand>
</feature>
<dbReference type="InterPro" id="IPR037232">
    <property type="entry name" value="NADH_quin_OxRdtase_su_C/D-like"/>
</dbReference>
<dbReference type="PANTHER" id="PTHR43485">
    <property type="entry name" value="HYDROGENASE-4 COMPONENT G"/>
    <property type="match status" value="1"/>
</dbReference>
<dbReference type="SUPFAM" id="SSF143243">
    <property type="entry name" value="Nqo5-like"/>
    <property type="match status" value="1"/>
</dbReference>
<keyword evidence="3" id="KW-0460">Magnesium</keyword>
<dbReference type="AlphaFoldDB" id="A0AAW7TCU4"/>
<accession>A0AAW7TCU4</accession>
<evidence type="ECO:0000259" key="4">
    <source>
        <dbReference type="Pfam" id="PF00329"/>
    </source>
</evidence>
<evidence type="ECO:0000256" key="1">
    <source>
        <dbReference type="ARBA" id="ARBA00023002"/>
    </source>
</evidence>
<dbReference type="Pfam" id="PF00374">
    <property type="entry name" value="NiFeSe_Hases"/>
    <property type="match status" value="1"/>
</dbReference>
<dbReference type="Pfam" id="PF00329">
    <property type="entry name" value="Complex1_30kDa"/>
    <property type="match status" value="1"/>
</dbReference>
<dbReference type="GO" id="GO:0016651">
    <property type="term" value="F:oxidoreductase activity, acting on NAD(P)H"/>
    <property type="evidence" value="ECO:0007669"/>
    <property type="project" value="InterPro"/>
</dbReference>
<dbReference type="InterPro" id="IPR001268">
    <property type="entry name" value="NADH_UbQ_OxRdtase_30kDa_su"/>
</dbReference>
<evidence type="ECO:0000313" key="6">
    <source>
        <dbReference type="EMBL" id="MDN7799419.1"/>
    </source>
</evidence>
<gene>
    <name evidence="6" type="ORF">QZM33_31260</name>
</gene>
<dbReference type="Proteomes" id="UP001171620">
    <property type="component" value="Unassembled WGS sequence"/>
</dbReference>
<dbReference type="Gene3D" id="1.10.645.10">
    <property type="entry name" value="Cytochrome-c3 Hydrogenase, chain B"/>
    <property type="match status" value="1"/>
</dbReference>
<dbReference type="Gene3D" id="3.30.460.80">
    <property type="entry name" value="NADH:ubiquinone oxidoreductase, 30kDa subunit"/>
    <property type="match status" value="1"/>
</dbReference>
<sequence length="496" mass="54352">MNNCSLQPLQAPRLGKTIDDLLAQGGRMQMAYAWFPEPDGSPELRYIATVSGQRAFSGWQVRPGDAAVPSLAGKSPLLGWYEREMMELSGLEFSGHPQPERLVTAGMLSLEQSPLRPVGNMPPRAHRELKAPSLPQVSGKHVQLLPFGPIRADVLESAQFIFYYIGEGILHYQPNLFLKHRGMEKQFESQDAMGGVLVAERVSGVGSVAHALAFAQAVEDAAGCEAPPRARWIRVVAAELERIYNHLHYLGHLCHTTTLKVGEAEGKLLEERAKQMNARACGSRFLRSVICPGGVRRELDMLAVAEGLAALRGEFDRYISLIERTTSHVDRLISTAPLSQQLAFDQGASGPIERASGIDRDLRRDHPYAAYDELPPVVATHGGGDAFARMKVRIAELRASVELLERAMQHGVDDRALVAPCVPLPHVEGLGWAESPRGTVLYAVHFDGDARIARVKIKSASYSNWNAFQFTANDSNMMDYAINEASFGLTIAGCAR</sequence>
<protein>
    <submittedName>
        <fullName evidence="6">Nickel-dependent hydrogenase large subunit</fullName>
    </submittedName>
</protein>
<organism evidence="6 7">
    <name type="scientific">Burkholderia vietnamiensis</name>
    <dbReference type="NCBI Taxonomy" id="60552"/>
    <lineage>
        <taxon>Bacteria</taxon>
        <taxon>Pseudomonadati</taxon>
        <taxon>Pseudomonadota</taxon>
        <taxon>Betaproteobacteria</taxon>
        <taxon>Burkholderiales</taxon>
        <taxon>Burkholderiaceae</taxon>
        <taxon>Burkholderia</taxon>
        <taxon>Burkholderia cepacia complex</taxon>
    </lineage>
</organism>
<dbReference type="EMBL" id="JAUJRV010000046">
    <property type="protein sequence ID" value="MDN7799419.1"/>
    <property type="molecule type" value="Genomic_DNA"/>
</dbReference>
<evidence type="ECO:0000313" key="7">
    <source>
        <dbReference type="Proteomes" id="UP001171620"/>
    </source>
</evidence>
<dbReference type="RefSeq" id="WP_117337770.1">
    <property type="nucleotide sequence ID" value="NZ_JAUJRV010000046.1"/>
</dbReference>
<feature type="binding site" evidence="3">
    <location>
        <position position="184"/>
    </location>
    <ligand>
        <name>Mg(2+)</name>
        <dbReference type="ChEBI" id="CHEBI:18420"/>
    </ligand>
</feature>
<dbReference type="Pfam" id="PF00346">
    <property type="entry name" value="Complex1_49kDa"/>
    <property type="match status" value="2"/>
</dbReference>
<feature type="domain" description="NADH:ubiquinone oxidoreductase 30kDa subunit" evidence="4">
    <location>
        <begin position="64"/>
        <end position="116"/>
    </location>
</feature>
<keyword evidence="1" id="KW-0560">Oxidoreductase</keyword>
<dbReference type="GO" id="GO:0051287">
    <property type="term" value="F:NAD binding"/>
    <property type="evidence" value="ECO:0007669"/>
    <property type="project" value="InterPro"/>
</dbReference>
<dbReference type="GO" id="GO:0016151">
    <property type="term" value="F:nickel cation binding"/>
    <property type="evidence" value="ECO:0007669"/>
    <property type="project" value="InterPro"/>
</dbReference>
<dbReference type="SUPFAM" id="SSF56762">
    <property type="entry name" value="HydB/Nqo4-like"/>
    <property type="match status" value="1"/>
</dbReference>
<evidence type="ECO:0000256" key="2">
    <source>
        <dbReference type="ARBA" id="ARBA00023027"/>
    </source>
</evidence>
<dbReference type="InterPro" id="IPR001135">
    <property type="entry name" value="NADH_Q_OxRdtase_suD"/>
</dbReference>
<feature type="domain" description="NADH-quinone oxidoreductase subunit D" evidence="5">
    <location>
        <begin position="419"/>
        <end position="494"/>
    </location>
</feature>
<keyword evidence="2" id="KW-0520">NAD</keyword>
<dbReference type="PANTHER" id="PTHR43485:SF1">
    <property type="entry name" value="FORMATE HYDROGENLYASE SUBUNIT 5-RELATED"/>
    <property type="match status" value="1"/>
</dbReference>
<reference evidence="6" key="1">
    <citation type="submission" date="2023-07" db="EMBL/GenBank/DDBJ databases">
        <title>A collection of bacterial strains from the Burkholderia cepacia Research Laboratory and Repository.</title>
        <authorList>
            <person name="Lipuma J."/>
            <person name="Spilker T."/>
            <person name="Caverly L."/>
        </authorList>
    </citation>
    <scope>NUCLEOTIDE SEQUENCE</scope>
    <source>
        <strain evidence="6">AU44268</strain>
    </source>
</reference>
<feature type="domain" description="NADH-quinone oxidoreductase subunit D" evidence="5">
    <location>
        <begin position="272"/>
        <end position="410"/>
    </location>
</feature>
<comment type="caution">
    <text evidence="6">The sequence shown here is derived from an EMBL/GenBank/DDBJ whole genome shotgun (WGS) entry which is preliminary data.</text>
</comment>
<dbReference type="InterPro" id="IPR001501">
    <property type="entry name" value="Ni-dep_hyd_lsu"/>
</dbReference>
<dbReference type="InterPro" id="IPR052197">
    <property type="entry name" value="ComplexI_49kDa-like"/>
</dbReference>